<dbReference type="InterPro" id="IPR004590">
    <property type="entry name" value="ssDNA_annealing_RecT"/>
</dbReference>
<name>A0ABU4GQF9_9CLOT</name>
<dbReference type="InterPro" id="IPR018330">
    <property type="entry name" value="RecT_fam"/>
</dbReference>
<proteinExistence type="predicted"/>
<comment type="caution">
    <text evidence="1">The sequence shown here is derived from an EMBL/GenBank/DDBJ whole genome shotgun (WGS) entry which is preliminary data.</text>
</comment>
<sequence length="317" mass="35981">MNNEVATAQPKGMADFLSKDKVKANILQVVGQKNTARFIASVVSAVQNTPALQECSHNSILSAALLGEALNLSPSPQLGQFYMIPYKKKDREGNVISTDAQFQLGAKGYKQLAMRTGQYKDLDVIYIREGEYRGRDRSTGKHKFEFIEDDAVREELPVIGYLAYFELLNGFRKEIFWTKAKMVKHADQYSQAFNLNEVKNKTPKYSRVSYEDFLTGNYPEKDAWKYSSFWYKNFDEMAEKTMIRQLISKWGIMSIEMSDAYERDMAVINADGSPSYVDNETVNQHESDLSQANTVDFEEVSESVSNEVTAETGGDPF</sequence>
<dbReference type="EMBL" id="JAWONS010000286">
    <property type="protein sequence ID" value="MDW2799866.1"/>
    <property type="molecule type" value="Genomic_DNA"/>
</dbReference>
<dbReference type="NCBIfam" id="TIGR00616">
    <property type="entry name" value="rect"/>
    <property type="match status" value="1"/>
</dbReference>
<protein>
    <submittedName>
        <fullName evidence="1">Recombinase RecT</fullName>
    </submittedName>
</protein>
<gene>
    <name evidence="1" type="ORF">RZO55_20045</name>
</gene>
<keyword evidence="2" id="KW-1185">Reference proteome</keyword>
<reference evidence="1 2" key="1">
    <citation type="submission" date="2023-10" db="EMBL/GenBank/DDBJ databases">
        <title>A novel Glycoside Hydrolase 43-Like Enzyme from Clostrdium boliviensis is an Endo-xylanase, and a Candidate for Xylooligosaccharides Production from Different Xylan Substrates.</title>
        <authorList>
            <person name="Alvarez M.T."/>
            <person name="Rocabado-Villegas L.R."/>
            <person name="Salas-Veizaga D.M."/>
            <person name="Linares-Pasten J.A."/>
            <person name="Gudmundsdottir E.E."/>
            <person name="Hreggvidsson G.O."/>
            <person name="Adlercreutz P."/>
            <person name="Nordberg Karlsson E."/>
        </authorList>
    </citation>
    <scope>NUCLEOTIDE SEQUENCE [LARGE SCALE GENOMIC DNA]</scope>
    <source>
        <strain evidence="1 2">E-1</strain>
    </source>
</reference>
<dbReference type="Proteomes" id="UP001276854">
    <property type="component" value="Unassembled WGS sequence"/>
</dbReference>
<organism evidence="1 2">
    <name type="scientific">Clostridium boliviensis</name>
    <dbReference type="NCBI Taxonomy" id="318465"/>
    <lineage>
        <taxon>Bacteria</taxon>
        <taxon>Bacillati</taxon>
        <taxon>Bacillota</taxon>
        <taxon>Clostridia</taxon>
        <taxon>Eubacteriales</taxon>
        <taxon>Clostridiaceae</taxon>
        <taxon>Clostridium</taxon>
    </lineage>
</organism>
<dbReference type="Pfam" id="PF03837">
    <property type="entry name" value="RecT"/>
    <property type="match status" value="1"/>
</dbReference>
<evidence type="ECO:0000313" key="1">
    <source>
        <dbReference type="EMBL" id="MDW2799866.1"/>
    </source>
</evidence>
<accession>A0ABU4GQF9</accession>
<evidence type="ECO:0000313" key="2">
    <source>
        <dbReference type="Proteomes" id="UP001276854"/>
    </source>
</evidence>
<dbReference type="RefSeq" id="WP_318066053.1">
    <property type="nucleotide sequence ID" value="NZ_JAWONS010000286.1"/>
</dbReference>